<evidence type="ECO:0008006" key="3">
    <source>
        <dbReference type="Google" id="ProtNLM"/>
    </source>
</evidence>
<organism evidence="1 2">
    <name type="scientific">Hevea brasiliensis</name>
    <name type="common">Para rubber tree</name>
    <name type="synonym">Siphonia brasiliensis</name>
    <dbReference type="NCBI Taxonomy" id="3981"/>
    <lineage>
        <taxon>Eukaryota</taxon>
        <taxon>Viridiplantae</taxon>
        <taxon>Streptophyta</taxon>
        <taxon>Embryophyta</taxon>
        <taxon>Tracheophyta</taxon>
        <taxon>Spermatophyta</taxon>
        <taxon>Magnoliopsida</taxon>
        <taxon>eudicotyledons</taxon>
        <taxon>Gunneridae</taxon>
        <taxon>Pentapetalae</taxon>
        <taxon>rosids</taxon>
        <taxon>fabids</taxon>
        <taxon>Malpighiales</taxon>
        <taxon>Euphorbiaceae</taxon>
        <taxon>Crotonoideae</taxon>
        <taxon>Micrandreae</taxon>
        <taxon>Hevea</taxon>
    </lineage>
</organism>
<evidence type="ECO:0000313" key="2">
    <source>
        <dbReference type="Proteomes" id="UP001174677"/>
    </source>
</evidence>
<sequence>MLAQIRADGGEVNILQVPRKKNQEADSLVKAIVAGEQHFSQPIPIEEITTSTVDREEETFPIDIGETWMTPIFCYLNQGILLEDQLEAKKIIQRSVRYSILNGWLYRRSYLQPWLKCISREDDLLVLLEIHEGLSSTHEEARMISKKAFRQGFF</sequence>
<proteinExistence type="predicted"/>
<evidence type="ECO:0000313" key="1">
    <source>
        <dbReference type="EMBL" id="KAJ9175564.1"/>
    </source>
</evidence>
<keyword evidence="2" id="KW-1185">Reference proteome</keyword>
<dbReference type="PANTHER" id="PTHR48475">
    <property type="entry name" value="RIBONUCLEASE H"/>
    <property type="match status" value="1"/>
</dbReference>
<comment type="caution">
    <text evidence="1">The sequence shown here is derived from an EMBL/GenBank/DDBJ whole genome shotgun (WGS) entry which is preliminary data.</text>
</comment>
<accession>A0ABQ9M5K7</accession>
<dbReference type="PANTHER" id="PTHR48475:SF2">
    <property type="entry name" value="RIBONUCLEASE H"/>
    <property type="match status" value="1"/>
</dbReference>
<dbReference type="EMBL" id="JARPOI010000008">
    <property type="protein sequence ID" value="KAJ9175564.1"/>
    <property type="molecule type" value="Genomic_DNA"/>
</dbReference>
<dbReference type="Proteomes" id="UP001174677">
    <property type="component" value="Chromosome 8"/>
</dbReference>
<name>A0ABQ9M5K7_HEVBR</name>
<protein>
    <recommendedName>
        <fullName evidence="3">RNase H type-1 domain-containing protein</fullName>
    </recommendedName>
</protein>
<gene>
    <name evidence="1" type="ORF">P3X46_014108</name>
</gene>
<reference evidence="1 2" key="1">
    <citation type="journal article" date="2023" name="Plant Biotechnol. J.">
        <title>Chromosome-level wild Hevea brasiliensis genome provides new tools for genomic-assisted breeding and valuable loci to elevate rubber yield.</title>
        <authorList>
            <person name="Cheng H."/>
            <person name="Song X."/>
            <person name="Hu Y."/>
            <person name="Wu T."/>
            <person name="Yang Q."/>
            <person name="An Z."/>
            <person name="Feng S."/>
            <person name="Deng Z."/>
            <person name="Wu W."/>
            <person name="Zeng X."/>
            <person name="Tu M."/>
            <person name="Wang X."/>
            <person name="Huang H."/>
        </authorList>
    </citation>
    <scope>NUCLEOTIDE SEQUENCE [LARGE SCALE GENOMIC DNA]</scope>
    <source>
        <strain evidence="1">MT/VB/25A 57/8</strain>
    </source>
</reference>